<keyword evidence="1" id="KW-0732">Signal</keyword>
<protein>
    <recommendedName>
        <fullName evidence="6">Lipocalin-like domain-containing protein</fullName>
    </recommendedName>
</protein>
<evidence type="ECO:0000313" key="4">
    <source>
        <dbReference type="Proteomes" id="UP000055611"/>
    </source>
</evidence>
<dbReference type="KEGG" id="dej:AWY79_02615"/>
<dbReference type="EMBL" id="SOBK01000010">
    <property type="protein sequence ID" value="TDT86945.1"/>
    <property type="molecule type" value="Genomic_DNA"/>
</dbReference>
<gene>
    <name evidence="2" type="ORF">AWY79_02615</name>
    <name evidence="3" type="ORF">EDC59_11026</name>
</gene>
<organism evidence="3 5">
    <name type="scientific">Pseudodesulfovibrio indicus</name>
    <dbReference type="NCBI Taxonomy" id="1716143"/>
    <lineage>
        <taxon>Bacteria</taxon>
        <taxon>Pseudomonadati</taxon>
        <taxon>Thermodesulfobacteriota</taxon>
        <taxon>Desulfovibrionia</taxon>
        <taxon>Desulfovibrionales</taxon>
        <taxon>Desulfovibrionaceae</taxon>
    </lineage>
</organism>
<dbReference type="AlphaFoldDB" id="A0A126QL08"/>
<dbReference type="Proteomes" id="UP000295506">
    <property type="component" value="Unassembled WGS sequence"/>
</dbReference>
<feature type="signal peptide" evidence="1">
    <location>
        <begin position="1"/>
        <end position="21"/>
    </location>
</feature>
<evidence type="ECO:0008006" key="6">
    <source>
        <dbReference type="Google" id="ProtNLM"/>
    </source>
</evidence>
<sequence>MKKLFFPLFLIAILSAVPALAGDAPNLEGAWVCQSTTVAGIKAGIYENKEAGSTLVIEDQKGRVFTGYKRWTLKGETFTEKIVGGIAADGELYIAEENDGTLHGDYDEAGGRMLLFYVESGPDAKVLQGVYKKAQ</sequence>
<dbReference type="RefSeq" id="WP_066799863.1">
    <property type="nucleotide sequence ID" value="NZ_CP014206.1"/>
</dbReference>
<keyword evidence="4" id="KW-1185">Reference proteome</keyword>
<proteinExistence type="predicted"/>
<dbReference type="EMBL" id="CP014206">
    <property type="protein sequence ID" value="AMK10085.1"/>
    <property type="molecule type" value="Genomic_DNA"/>
</dbReference>
<evidence type="ECO:0000313" key="3">
    <source>
        <dbReference type="EMBL" id="TDT86945.1"/>
    </source>
</evidence>
<accession>A0A126QL08</accession>
<reference evidence="3 5" key="2">
    <citation type="submission" date="2019-03" db="EMBL/GenBank/DDBJ databases">
        <title>Genomic Encyclopedia of Type Strains, Phase IV (KMG-IV): sequencing the most valuable type-strain genomes for metagenomic binning, comparative biology and taxonomic classification.</title>
        <authorList>
            <person name="Goeker M."/>
        </authorList>
    </citation>
    <scope>NUCLEOTIDE SEQUENCE [LARGE SCALE GENOMIC DNA]</scope>
    <source>
        <strain evidence="3 5">DSM 101483</strain>
    </source>
</reference>
<dbReference type="OrthoDB" id="5460017at2"/>
<reference evidence="2 4" key="1">
    <citation type="journal article" date="2016" name="Front. Microbiol.">
        <title>Genome Sequence of the Piezophilic, Mesophilic Sulfate-Reducing Bacterium Desulfovibrio indicus J2T.</title>
        <authorList>
            <person name="Cao J."/>
            <person name="Maignien L."/>
            <person name="Shao Z."/>
            <person name="Alain K."/>
            <person name="Jebbar M."/>
        </authorList>
    </citation>
    <scope>NUCLEOTIDE SEQUENCE [LARGE SCALE GENOMIC DNA]</scope>
    <source>
        <strain evidence="2 4">J2</strain>
    </source>
</reference>
<evidence type="ECO:0000313" key="5">
    <source>
        <dbReference type="Proteomes" id="UP000295506"/>
    </source>
</evidence>
<name>A0A126QL08_9BACT</name>
<dbReference type="Proteomes" id="UP000055611">
    <property type="component" value="Chromosome"/>
</dbReference>
<evidence type="ECO:0000256" key="1">
    <source>
        <dbReference type="SAM" id="SignalP"/>
    </source>
</evidence>
<feature type="chain" id="PRO_5044548122" description="Lipocalin-like domain-containing protein" evidence="1">
    <location>
        <begin position="22"/>
        <end position="135"/>
    </location>
</feature>
<evidence type="ECO:0000313" key="2">
    <source>
        <dbReference type="EMBL" id="AMK10085.1"/>
    </source>
</evidence>